<gene>
    <name evidence="1" type="ORF">DRJ33_08820</name>
</gene>
<evidence type="ECO:0000313" key="1">
    <source>
        <dbReference type="EMBL" id="RLE48663.1"/>
    </source>
</evidence>
<dbReference type="EMBL" id="QMQX01000242">
    <property type="protein sequence ID" value="RLE48663.1"/>
    <property type="molecule type" value="Genomic_DNA"/>
</dbReference>
<sequence length="71" mass="7884">MADAVKVSIVTWYYYCSLCDHNIHQIADDGGYTVICNNPDCLVRKQLNNSGGKGELESFKSKVEQKIPTSS</sequence>
<reference evidence="1 2" key="1">
    <citation type="submission" date="2018-06" db="EMBL/GenBank/DDBJ databases">
        <title>Extensive metabolic versatility and redundancy in microbially diverse, dynamic hydrothermal sediments.</title>
        <authorList>
            <person name="Dombrowski N."/>
            <person name="Teske A."/>
            <person name="Baker B.J."/>
        </authorList>
    </citation>
    <scope>NUCLEOTIDE SEQUENCE [LARGE SCALE GENOMIC DNA]</scope>
    <source>
        <strain evidence="1">B34_G17</strain>
    </source>
</reference>
<proteinExistence type="predicted"/>
<name>A0A497EMN0_9CREN</name>
<dbReference type="AlphaFoldDB" id="A0A497EMN0"/>
<comment type="caution">
    <text evidence="1">The sequence shown here is derived from an EMBL/GenBank/DDBJ whole genome shotgun (WGS) entry which is preliminary data.</text>
</comment>
<accession>A0A497EMN0</accession>
<evidence type="ECO:0000313" key="2">
    <source>
        <dbReference type="Proteomes" id="UP000272051"/>
    </source>
</evidence>
<dbReference type="Proteomes" id="UP000272051">
    <property type="component" value="Unassembled WGS sequence"/>
</dbReference>
<organism evidence="1 2">
    <name type="scientific">Thermoproteota archaeon</name>
    <dbReference type="NCBI Taxonomy" id="2056631"/>
    <lineage>
        <taxon>Archaea</taxon>
        <taxon>Thermoproteota</taxon>
    </lineage>
</organism>
<protein>
    <submittedName>
        <fullName evidence="1">Uncharacterized protein</fullName>
    </submittedName>
</protein>